<evidence type="ECO:0000313" key="4">
    <source>
        <dbReference type="Proteomes" id="UP000553963"/>
    </source>
</evidence>
<feature type="domain" description="HTH cro/C1-type" evidence="2">
    <location>
        <begin position="28"/>
        <end position="73"/>
    </location>
</feature>
<dbReference type="AlphaFoldDB" id="A0A840AQS2"/>
<keyword evidence="4" id="KW-1185">Reference proteome</keyword>
<dbReference type="PROSITE" id="PS50943">
    <property type="entry name" value="HTH_CROC1"/>
    <property type="match status" value="1"/>
</dbReference>
<dbReference type="SUPFAM" id="SSF47413">
    <property type="entry name" value="lambda repressor-like DNA-binding domains"/>
    <property type="match status" value="1"/>
</dbReference>
<dbReference type="RefSeq" id="WP_246409575.1">
    <property type="nucleotide sequence ID" value="NZ_JACIDS010000003.1"/>
</dbReference>
<evidence type="ECO:0000256" key="1">
    <source>
        <dbReference type="SAM" id="MobiDB-lite"/>
    </source>
</evidence>
<sequence>MAITAIAKYPRMSLTPAQCRAARGLIEWSQTDLAKAATVGLSTVRNFETARSVPITNNLAAIRAALEAAGVEFIPENGGGAGVRLAKRTKAPTDSPAREG</sequence>
<dbReference type="EMBL" id="JACIDS010000003">
    <property type="protein sequence ID" value="MBB3931211.1"/>
    <property type="molecule type" value="Genomic_DNA"/>
</dbReference>
<evidence type="ECO:0000313" key="3">
    <source>
        <dbReference type="EMBL" id="MBB3931211.1"/>
    </source>
</evidence>
<dbReference type="InterPro" id="IPR001387">
    <property type="entry name" value="Cro/C1-type_HTH"/>
</dbReference>
<accession>A0A840AQS2</accession>
<proteinExistence type="predicted"/>
<gene>
    <name evidence="3" type="ORF">GGR25_002261</name>
</gene>
<feature type="region of interest" description="Disordered" evidence="1">
    <location>
        <begin position="78"/>
        <end position="100"/>
    </location>
</feature>
<protein>
    <submittedName>
        <fullName evidence="3">Transcriptional regulator with XRE-family HTH domain</fullName>
    </submittedName>
</protein>
<name>A0A840AQS2_9HYPH</name>
<dbReference type="InterPro" id="IPR010982">
    <property type="entry name" value="Lambda_DNA-bd_dom_sf"/>
</dbReference>
<reference evidence="3 4" key="1">
    <citation type="submission" date="2020-08" db="EMBL/GenBank/DDBJ databases">
        <title>Genomic Encyclopedia of Type Strains, Phase IV (KMG-IV): sequencing the most valuable type-strain genomes for metagenomic binning, comparative biology and taxonomic classification.</title>
        <authorList>
            <person name="Goeker M."/>
        </authorList>
    </citation>
    <scope>NUCLEOTIDE SEQUENCE [LARGE SCALE GENOMIC DNA]</scope>
    <source>
        <strain evidence="3 4">DSM 25966</strain>
    </source>
</reference>
<comment type="caution">
    <text evidence="3">The sequence shown here is derived from an EMBL/GenBank/DDBJ whole genome shotgun (WGS) entry which is preliminary data.</text>
</comment>
<dbReference type="Proteomes" id="UP000553963">
    <property type="component" value="Unassembled WGS sequence"/>
</dbReference>
<organism evidence="3 4">
    <name type="scientific">Kaistia hirudinis</name>
    <dbReference type="NCBI Taxonomy" id="1293440"/>
    <lineage>
        <taxon>Bacteria</taxon>
        <taxon>Pseudomonadati</taxon>
        <taxon>Pseudomonadota</taxon>
        <taxon>Alphaproteobacteria</taxon>
        <taxon>Hyphomicrobiales</taxon>
        <taxon>Kaistiaceae</taxon>
        <taxon>Kaistia</taxon>
    </lineage>
</organism>
<dbReference type="GO" id="GO:0003677">
    <property type="term" value="F:DNA binding"/>
    <property type="evidence" value="ECO:0007669"/>
    <property type="project" value="InterPro"/>
</dbReference>
<evidence type="ECO:0000259" key="2">
    <source>
        <dbReference type="PROSITE" id="PS50943"/>
    </source>
</evidence>
<dbReference type="Gene3D" id="1.10.260.40">
    <property type="entry name" value="lambda repressor-like DNA-binding domains"/>
    <property type="match status" value="1"/>
</dbReference>